<keyword evidence="1" id="KW-0560">Oxidoreductase</keyword>
<evidence type="ECO:0000313" key="5">
    <source>
        <dbReference type="Proteomes" id="UP001141659"/>
    </source>
</evidence>
<reference evidence="4 6" key="3">
    <citation type="submission" date="2024-04" db="EMBL/GenBank/DDBJ databases">
        <title>Genomic Markers of Mycobacteria.</title>
        <authorList>
            <person name="Soliman M.S."/>
            <person name="Elkholy A."/>
            <person name="Soliman N.S."/>
            <person name="Abbas A."/>
            <person name="Khayrat S."/>
            <person name="Shawky S."/>
        </authorList>
    </citation>
    <scope>NUCLEOTIDE SEQUENCE [LARGE SCALE GENOMIC DNA]</scope>
    <source>
        <strain evidence="4 6">Egy-CU-AM5</strain>
    </source>
</reference>
<dbReference type="SUPFAM" id="SSF51679">
    <property type="entry name" value="Bacterial luciferase-like"/>
    <property type="match status" value="1"/>
</dbReference>
<evidence type="ECO:0000313" key="3">
    <source>
        <dbReference type="EMBL" id="MCV7391039.1"/>
    </source>
</evidence>
<feature type="domain" description="Luciferase-like" evidence="2">
    <location>
        <begin position="17"/>
        <end position="99"/>
    </location>
</feature>
<comment type="caution">
    <text evidence="3">The sequence shown here is derived from an EMBL/GenBank/DDBJ whole genome shotgun (WGS) entry which is preliminary data.</text>
</comment>
<proteinExistence type="predicted"/>
<reference evidence="3" key="1">
    <citation type="submission" date="2020-07" db="EMBL/GenBank/DDBJ databases">
        <authorList>
            <person name="Pettersson B.M.F."/>
            <person name="Behra P.R.K."/>
            <person name="Ramesh M."/>
            <person name="Das S."/>
            <person name="Dasgupta S."/>
            <person name="Kirsebom L.A."/>
        </authorList>
    </citation>
    <scope>NUCLEOTIDE SEQUENCE</scope>
    <source>
        <strain evidence="3">DSM 44242</strain>
    </source>
</reference>
<dbReference type="GO" id="GO:0016705">
    <property type="term" value="F:oxidoreductase activity, acting on paired donors, with incorporation or reduction of molecular oxygen"/>
    <property type="evidence" value="ECO:0007669"/>
    <property type="project" value="InterPro"/>
</dbReference>
<dbReference type="PANTHER" id="PTHR43244">
    <property type="match status" value="1"/>
</dbReference>
<dbReference type="EMBL" id="JBDLOU010000021">
    <property type="protein sequence ID" value="MEX3738999.1"/>
    <property type="molecule type" value="Genomic_DNA"/>
</dbReference>
<dbReference type="NCBIfam" id="TIGR03620">
    <property type="entry name" value="F420_MSMEG_4141"/>
    <property type="match status" value="1"/>
</dbReference>
<dbReference type="PANTHER" id="PTHR43244:SF1">
    <property type="entry name" value="5,10-METHYLENETETRAHYDROMETHANOPTERIN REDUCTASE"/>
    <property type="match status" value="1"/>
</dbReference>
<reference evidence="3" key="2">
    <citation type="journal article" date="2022" name="BMC Genomics">
        <title>Comparative genome analysis of mycobacteria focusing on tRNA and non-coding RNA.</title>
        <authorList>
            <person name="Behra P.R.K."/>
            <person name="Pettersson B.M.F."/>
            <person name="Ramesh M."/>
            <person name="Das S."/>
            <person name="Dasgupta S."/>
            <person name="Kirsebom L.A."/>
        </authorList>
    </citation>
    <scope>NUCLEOTIDE SEQUENCE</scope>
    <source>
        <strain evidence="3">DSM 44242</strain>
    </source>
</reference>
<accession>A0AAW5T9U5</accession>
<evidence type="ECO:0000256" key="1">
    <source>
        <dbReference type="ARBA" id="ARBA00023002"/>
    </source>
</evidence>
<dbReference type="InterPro" id="IPR011251">
    <property type="entry name" value="Luciferase-like_dom"/>
</dbReference>
<dbReference type="EMBL" id="JACKVC010000020">
    <property type="protein sequence ID" value="MCV7391039.1"/>
    <property type="molecule type" value="Genomic_DNA"/>
</dbReference>
<keyword evidence="6" id="KW-1185">Reference proteome</keyword>
<dbReference type="InterPro" id="IPR036661">
    <property type="entry name" value="Luciferase-like_sf"/>
</dbReference>
<dbReference type="Pfam" id="PF00296">
    <property type="entry name" value="Bac_luciferase"/>
    <property type="match status" value="1"/>
</dbReference>
<protein>
    <submittedName>
        <fullName evidence="3">TIGR03620 family F420-dependent LLM class oxidoreductase</fullName>
    </submittedName>
</protein>
<gene>
    <name evidence="4" type="ORF">ABFW12_12235</name>
    <name evidence="3" type="ORF">H5P34_23540</name>
</gene>
<evidence type="ECO:0000313" key="6">
    <source>
        <dbReference type="Proteomes" id="UP001558474"/>
    </source>
</evidence>
<organism evidence="3 5">
    <name type="scientific">Mycolicibacterium porcinum</name>
    <dbReference type="NCBI Taxonomy" id="39693"/>
    <lineage>
        <taxon>Bacteria</taxon>
        <taxon>Bacillati</taxon>
        <taxon>Actinomycetota</taxon>
        <taxon>Actinomycetes</taxon>
        <taxon>Mycobacteriales</taxon>
        <taxon>Mycobacteriaceae</taxon>
        <taxon>Mycolicibacterium</taxon>
    </lineage>
</organism>
<dbReference type="InterPro" id="IPR050564">
    <property type="entry name" value="F420-G6PD/mer"/>
</dbReference>
<dbReference type="InterPro" id="IPR019922">
    <property type="entry name" value="Lucif-like_OxRdatse_MSMEG_4141"/>
</dbReference>
<evidence type="ECO:0000259" key="2">
    <source>
        <dbReference type="Pfam" id="PF00296"/>
    </source>
</evidence>
<evidence type="ECO:0000313" key="4">
    <source>
        <dbReference type="EMBL" id="MEX3738999.1"/>
    </source>
</evidence>
<name>A0AAW5T9U5_9MYCO</name>
<dbReference type="Proteomes" id="UP001558474">
    <property type="component" value="Unassembled WGS sequence"/>
</dbReference>
<dbReference type="RefSeq" id="WP_036444049.1">
    <property type="nucleotide sequence ID" value="NZ_JACKVC010000020.1"/>
</dbReference>
<sequence>MGSMRAVGLAGSKVGFHNLDDAADQARQAESLGYSSLWIPGGRANLLPMLAAAVRSTESIQVAPGVISVDRVKPDDVVATFGELHQDYPDRILVGLGGAHGQRPLGTLNGYLDHLDSGGVPAQSRILAALGPKMLALARDRAAGAYPFLVTPSYVESARATLGPHRQLIVLLMVIPITDRSAARRAAAAALSFFITSPAYCNSLRRQGFTESEIVSIAPRLVDSVTASGDVDAIAARVADYHAAGADQVVLRITGVDDDEALWRQRLAPAAVT</sequence>
<dbReference type="Gene3D" id="3.20.20.30">
    <property type="entry name" value="Luciferase-like domain"/>
    <property type="match status" value="2"/>
</dbReference>
<dbReference type="Proteomes" id="UP001141659">
    <property type="component" value="Unassembled WGS sequence"/>
</dbReference>
<dbReference type="AlphaFoldDB" id="A0AAW5T9U5"/>